<accession>X1JH66</accession>
<name>X1JH66_9ZZZZ</name>
<gene>
    <name evidence="1" type="ORF">S03H2_54737</name>
</gene>
<sequence length="134" mass="15758">LINEYDKQEVIDLVNRYQQLAINNIYRVIDYNKTKGKQILHHGVIFGLPSETNDIRFDEWYTPDDFKIIKKCISNIYNNLDKINKIKLKHVTPELEQSTISLFATVEHNPNKAKAIKIIENILKDKIIFNGVRF</sequence>
<reference evidence="1" key="1">
    <citation type="journal article" date="2014" name="Front. Microbiol.">
        <title>High frequency of phylogenetically diverse reductive dehalogenase-homologous genes in deep subseafloor sedimentary metagenomes.</title>
        <authorList>
            <person name="Kawai M."/>
            <person name="Futagami T."/>
            <person name="Toyoda A."/>
            <person name="Takaki Y."/>
            <person name="Nishi S."/>
            <person name="Hori S."/>
            <person name="Arai W."/>
            <person name="Tsubouchi T."/>
            <person name="Morono Y."/>
            <person name="Uchiyama I."/>
            <person name="Ito T."/>
            <person name="Fujiyama A."/>
            <person name="Inagaki F."/>
            <person name="Takami H."/>
        </authorList>
    </citation>
    <scope>NUCLEOTIDE SEQUENCE</scope>
    <source>
        <strain evidence="1">Expedition CK06-06</strain>
    </source>
</reference>
<dbReference type="AlphaFoldDB" id="X1JH66"/>
<organism evidence="1">
    <name type="scientific">marine sediment metagenome</name>
    <dbReference type="NCBI Taxonomy" id="412755"/>
    <lineage>
        <taxon>unclassified sequences</taxon>
        <taxon>metagenomes</taxon>
        <taxon>ecological metagenomes</taxon>
    </lineage>
</organism>
<comment type="caution">
    <text evidence="1">The sequence shown here is derived from an EMBL/GenBank/DDBJ whole genome shotgun (WGS) entry which is preliminary data.</text>
</comment>
<feature type="non-terminal residue" evidence="1">
    <location>
        <position position="1"/>
    </location>
</feature>
<dbReference type="EMBL" id="BARU01034915">
    <property type="protein sequence ID" value="GAH69083.1"/>
    <property type="molecule type" value="Genomic_DNA"/>
</dbReference>
<protein>
    <submittedName>
        <fullName evidence="1">Uncharacterized protein</fullName>
    </submittedName>
</protein>
<proteinExistence type="predicted"/>
<evidence type="ECO:0000313" key="1">
    <source>
        <dbReference type="EMBL" id="GAH69083.1"/>
    </source>
</evidence>